<evidence type="ECO:0000256" key="5">
    <source>
        <dbReference type="ARBA" id="ARBA00022842"/>
    </source>
</evidence>
<evidence type="ECO:0000256" key="3">
    <source>
        <dbReference type="ARBA" id="ARBA00022723"/>
    </source>
</evidence>
<evidence type="ECO:0000256" key="4">
    <source>
        <dbReference type="ARBA" id="ARBA00022801"/>
    </source>
</evidence>
<dbReference type="InterPro" id="IPR006384">
    <property type="entry name" value="HAD_hydro_PyrdxlP_Pase-like"/>
</dbReference>
<keyword evidence="9" id="KW-1185">Reference proteome</keyword>
<sequence length="256" mass="29465">MRHYAACLRHCHSCSYRRSKRLLATFDFDKTIIEVDSYKALSHLLAPEQRTDQLQVLIHKSGWIVYIRRVLQLLQHRRLSAVQIGQFVRQLPAVPGMLQLMRRIGTQSSTQMCIVSDANHYFIGQWLAAHGLAEIFDAIYTNPAVVQPDGSLLVEPYEQQTHCDQCPQNLCKGGVMTRLMNDPTAQYKRIIYVGDSCNDLCAIRCLRTQDIACIRQWEELHGKLAAHRDELSCLVIHWRDGHDLEEQLFANCNSYL</sequence>
<dbReference type="GO" id="GO:0046872">
    <property type="term" value="F:metal ion binding"/>
    <property type="evidence" value="ECO:0007669"/>
    <property type="project" value="UniProtKB-KW"/>
</dbReference>
<feature type="active site" description="Proton donor" evidence="6">
    <location>
        <position position="29"/>
    </location>
</feature>
<dbReference type="Gene3D" id="3.40.50.1000">
    <property type="entry name" value="HAD superfamily/HAD-like"/>
    <property type="match status" value="1"/>
</dbReference>
<dbReference type="Proteomes" id="UP000001070">
    <property type="component" value="Unassembled WGS sequence"/>
</dbReference>
<feature type="binding site" evidence="7">
    <location>
        <position position="27"/>
    </location>
    <ligand>
        <name>Mg(2+)</name>
        <dbReference type="ChEBI" id="CHEBI:18420"/>
    </ligand>
</feature>
<dbReference type="OrthoDB" id="10267182at2759"/>
<dbReference type="InterPro" id="IPR016965">
    <property type="entry name" value="Pase_PHOSPHO-typ"/>
</dbReference>
<keyword evidence="3 7" id="KW-0479">Metal-binding</keyword>
<keyword evidence="5 7" id="KW-0460">Magnesium</keyword>
<dbReference type="OMA" id="FHSHECQ"/>
<feature type="binding site" evidence="7">
    <location>
        <position position="195"/>
    </location>
    <ligand>
        <name>Mg(2+)</name>
        <dbReference type="ChEBI" id="CHEBI:18420"/>
    </ligand>
</feature>
<dbReference type="FunCoup" id="B4JNE7">
    <property type="interactions" value="128"/>
</dbReference>
<evidence type="ECO:0000256" key="7">
    <source>
        <dbReference type="PIRSR" id="PIRSR031051-3"/>
    </source>
</evidence>
<evidence type="ECO:0000256" key="2">
    <source>
        <dbReference type="ARBA" id="ARBA00008541"/>
    </source>
</evidence>
<evidence type="ECO:0000256" key="1">
    <source>
        <dbReference type="ARBA" id="ARBA00001946"/>
    </source>
</evidence>
<comment type="cofactor">
    <cofactor evidence="1 7">
        <name>Mg(2+)</name>
        <dbReference type="ChEBI" id="CHEBI:18420"/>
    </cofactor>
</comment>
<dbReference type="PANTHER" id="PTHR20889:SF12">
    <property type="entry name" value="LP01149P"/>
    <property type="match status" value="1"/>
</dbReference>
<proteinExistence type="inferred from homology"/>
<keyword evidence="4" id="KW-0378">Hydrolase</keyword>
<dbReference type="AlphaFoldDB" id="B4JNE7"/>
<comment type="similarity">
    <text evidence="2">Belongs to the HAD-like hydrolase superfamily. PHOSPHO family.</text>
</comment>
<feature type="binding site" evidence="7">
    <location>
        <position position="29"/>
    </location>
    <ligand>
        <name>Mg(2+)</name>
        <dbReference type="ChEBI" id="CHEBI:18420"/>
    </ligand>
</feature>
<dbReference type="PIRSF" id="PIRSF031051">
    <property type="entry name" value="PyrdxlP_Pase_PHOSPHO2"/>
    <property type="match status" value="1"/>
</dbReference>
<dbReference type="NCBIfam" id="TIGR01489">
    <property type="entry name" value="DKMTPPase-SF"/>
    <property type="match status" value="1"/>
</dbReference>
<dbReference type="GO" id="GO:0016791">
    <property type="term" value="F:phosphatase activity"/>
    <property type="evidence" value="ECO:0007669"/>
    <property type="project" value="InterPro"/>
</dbReference>
<name>B4JNE7_DROGR</name>
<evidence type="ECO:0000313" key="8">
    <source>
        <dbReference type="EMBL" id="EDV92240.1"/>
    </source>
</evidence>
<dbReference type="SUPFAM" id="SSF56784">
    <property type="entry name" value="HAD-like"/>
    <property type="match status" value="1"/>
</dbReference>
<dbReference type="InterPro" id="IPR023214">
    <property type="entry name" value="HAD_sf"/>
</dbReference>
<dbReference type="eggNOG" id="KOG3120">
    <property type="taxonomic scope" value="Eukaryota"/>
</dbReference>
<dbReference type="InterPro" id="IPR036412">
    <property type="entry name" value="HAD-like_sf"/>
</dbReference>
<protein>
    <submittedName>
        <fullName evidence="8">GH24804</fullName>
    </submittedName>
</protein>
<dbReference type="KEGG" id="dgr:6566053"/>
<dbReference type="HOGENOM" id="CLU_068983_1_1_1"/>
<dbReference type="Pfam" id="PF06888">
    <property type="entry name" value="Put_Phosphatase"/>
    <property type="match status" value="1"/>
</dbReference>
<evidence type="ECO:0000256" key="6">
    <source>
        <dbReference type="PIRSR" id="PIRSR031051-1"/>
    </source>
</evidence>
<feature type="active site" description="Nucleophile" evidence="6">
    <location>
        <position position="27"/>
    </location>
</feature>
<dbReference type="InParanoid" id="B4JNE7"/>
<gene>
    <name evidence="8" type="primary">Dgri\GH24804</name>
    <name evidence="8" type="ORF">Dgri_GH24804</name>
</gene>
<evidence type="ECO:0000313" key="9">
    <source>
        <dbReference type="Proteomes" id="UP000001070"/>
    </source>
</evidence>
<dbReference type="PhylomeDB" id="B4JNE7"/>
<organism evidence="9">
    <name type="scientific">Drosophila grimshawi</name>
    <name type="common">Hawaiian fruit fly</name>
    <name type="synonym">Idiomyia grimshawi</name>
    <dbReference type="NCBI Taxonomy" id="7222"/>
    <lineage>
        <taxon>Eukaryota</taxon>
        <taxon>Metazoa</taxon>
        <taxon>Ecdysozoa</taxon>
        <taxon>Arthropoda</taxon>
        <taxon>Hexapoda</taxon>
        <taxon>Insecta</taxon>
        <taxon>Pterygota</taxon>
        <taxon>Neoptera</taxon>
        <taxon>Endopterygota</taxon>
        <taxon>Diptera</taxon>
        <taxon>Brachycera</taxon>
        <taxon>Muscomorpha</taxon>
        <taxon>Ephydroidea</taxon>
        <taxon>Drosophilidae</taxon>
        <taxon>Drosophila</taxon>
        <taxon>Hawaiian Drosophila</taxon>
    </lineage>
</organism>
<dbReference type="PANTHER" id="PTHR20889">
    <property type="entry name" value="PHOSPHATASE, ORPHAN 1, 2"/>
    <property type="match status" value="1"/>
</dbReference>
<dbReference type="STRING" id="7222.B4JNE7"/>
<reference evidence="8 9" key="1">
    <citation type="journal article" date="2007" name="Nature">
        <title>Evolution of genes and genomes on the Drosophila phylogeny.</title>
        <authorList>
            <consortium name="Drosophila 12 Genomes Consortium"/>
            <person name="Clark A.G."/>
            <person name="Eisen M.B."/>
            <person name="Smith D.R."/>
            <person name="Bergman C.M."/>
            <person name="Oliver B."/>
            <person name="Markow T.A."/>
            <person name="Kaufman T.C."/>
            <person name="Kellis M."/>
            <person name="Gelbart W."/>
            <person name="Iyer V.N."/>
            <person name="Pollard D.A."/>
            <person name="Sackton T.B."/>
            <person name="Larracuente A.M."/>
            <person name="Singh N.D."/>
            <person name="Abad J.P."/>
            <person name="Abt D.N."/>
            <person name="Adryan B."/>
            <person name="Aguade M."/>
            <person name="Akashi H."/>
            <person name="Anderson W.W."/>
            <person name="Aquadro C.F."/>
            <person name="Ardell D.H."/>
            <person name="Arguello R."/>
            <person name="Artieri C.G."/>
            <person name="Barbash D.A."/>
            <person name="Barker D."/>
            <person name="Barsanti P."/>
            <person name="Batterham P."/>
            <person name="Batzoglou S."/>
            <person name="Begun D."/>
            <person name="Bhutkar A."/>
            <person name="Blanco E."/>
            <person name="Bosak S.A."/>
            <person name="Bradley R.K."/>
            <person name="Brand A.D."/>
            <person name="Brent M.R."/>
            <person name="Brooks A.N."/>
            <person name="Brown R.H."/>
            <person name="Butlin R.K."/>
            <person name="Caggese C."/>
            <person name="Calvi B.R."/>
            <person name="Bernardo de Carvalho A."/>
            <person name="Caspi A."/>
            <person name="Castrezana S."/>
            <person name="Celniker S.E."/>
            <person name="Chang J.L."/>
            <person name="Chapple C."/>
            <person name="Chatterji S."/>
            <person name="Chinwalla A."/>
            <person name="Civetta A."/>
            <person name="Clifton S.W."/>
            <person name="Comeron J.M."/>
            <person name="Costello J.C."/>
            <person name="Coyne J.A."/>
            <person name="Daub J."/>
            <person name="David R.G."/>
            <person name="Delcher A.L."/>
            <person name="Delehaunty K."/>
            <person name="Do C.B."/>
            <person name="Ebling H."/>
            <person name="Edwards K."/>
            <person name="Eickbush T."/>
            <person name="Evans J.D."/>
            <person name="Filipski A."/>
            <person name="Findeiss S."/>
            <person name="Freyhult E."/>
            <person name="Fulton L."/>
            <person name="Fulton R."/>
            <person name="Garcia A.C."/>
            <person name="Gardiner A."/>
            <person name="Garfield D.A."/>
            <person name="Garvin B.E."/>
            <person name="Gibson G."/>
            <person name="Gilbert D."/>
            <person name="Gnerre S."/>
            <person name="Godfrey J."/>
            <person name="Good R."/>
            <person name="Gotea V."/>
            <person name="Gravely B."/>
            <person name="Greenberg A.J."/>
            <person name="Griffiths-Jones S."/>
            <person name="Gross S."/>
            <person name="Guigo R."/>
            <person name="Gustafson E.A."/>
            <person name="Haerty W."/>
            <person name="Hahn M.W."/>
            <person name="Halligan D.L."/>
            <person name="Halpern A.L."/>
            <person name="Halter G.M."/>
            <person name="Han M.V."/>
            <person name="Heger A."/>
            <person name="Hillier L."/>
            <person name="Hinrichs A.S."/>
            <person name="Holmes I."/>
            <person name="Hoskins R.A."/>
            <person name="Hubisz M.J."/>
            <person name="Hultmark D."/>
            <person name="Huntley M.A."/>
            <person name="Jaffe D.B."/>
            <person name="Jagadeeshan S."/>
            <person name="Jeck W.R."/>
            <person name="Johnson J."/>
            <person name="Jones C.D."/>
            <person name="Jordan W.C."/>
            <person name="Karpen G.H."/>
            <person name="Kataoka E."/>
            <person name="Keightley P.D."/>
            <person name="Kheradpour P."/>
            <person name="Kirkness E.F."/>
            <person name="Koerich L.B."/>
            <person name="Kristiansen K."/>
            <person name="Kudrna D."/>
            <person name="Kulathinal R.J."/>
            <person name="Kumar S."/>
            <person name="Kwok R."/>
            <person name="Lander E."/>
            <person name="Langley C.H."/>
            <person name="Lapoint R."/>
            <person name="Lazzaro B.P."/>
            <person name="Lee S.J."/>
            <person name="Levesque L."/>
            <person name="Li R."/>
            <person name="Lin C.F."/>
            <person name="Lin M.F."/>
            <person name="Lindblad-Toh K."/>
            <person name="Llopart A."/>
            <person name="Long M."/>
            <person name="Low L."/>
            <person name="Lozovsky E."/>
            <person name="Lu J."/>
            <person name="Luo M."/>
            <person name="Machado C.A."/>
            <person name="Makalowski W."/>
            <person name="Marzo M."/>
            <person name="Matsuda M."/>
            <person name="Matzkin L."/>
            <person name="McAllister B."/>
            <person name="McBride C.S."/>
            <person name="McKernan B."/>
            <person name="McKernan K."/>
            <person name="Mendez-Lago M."/>
            <person name="Minx P."/>
            <person name="Mollenhauer M.U."/>
            <person name="Montooth K."/>
            <person name="Mount S.M."/>
            <person name="Mu X."/>
            <person name="Myers E."/>
            <person name="Negre B."/>
            <person name="Newfeld S."/>
            <person name="Nielsen R."/>
            <person name="Noor M.A."/>
            <person name="O'Grady P."/>
            <person name="Pachter L."/>
            <person name="Papaceit M."/>
            <person name="Parisi M.J."/>
            <person name="Parisi M."/>
            <person name="Parts L."/>
            <person name="Pedersen J.S."/>
            <person name="Pesole G."/>
            <person name="Phillippy A.M."/>
            <person name="Ponting C.P."/>
            <person name="Pop M."/>
            <person name="Porcelli D."/>
            <person name="Powell J.R."/>
            <person name="Prohaska S."/>
            <person name="Pruitt K."/>
            <person name="Puig M."/>
            <person name="Quesneville H."/>
            <person name="Ram K.R."/>
            <person name="Rand D."/>
            <person name="Rasmussen M.D."/>
            <person name="Reed L.K."/>
            <person name="Reenan R."/>
            <person name="Reily A."/>
            <person name="Remington K.A."/>
            <person name="Rieger T.T."/>
            <person name="Ritchie M.G."/>
            <person name="Robin C."/>
            <person name="Rogers Y.H."/>
            <person name="Rohde C."/>
            <person name="Rozas J."/>
            <person name="Rubenfield M.J."/>
            <person name="Ruiz A."/>
            <person name="Russo S."/>
            <person name="Salzberg S.L."/>
            <person name="Sanchez-Gracia A."/>
            <person name="Saranga D.J."/>
            <person name="Sato H."/>
            <person name="Schaeffer S.W."/>
            <person name="Schatz M.C."/>
            <person name="Schlenke T."/>
            <person name="Schwartz R."/>
            <person name="Segarra C."/>
            <person name="Singh R.S."/>
            <person name="Sirot L."/>
            <person name="Sirota M."/>
            <person name="Sisneros N.B."/>
            <person name="Smith C.D."/>
            <person name="Smith T.F."/>
            <person name="Spieth J."/>
            <person name="Stage D.E."/>
            <person name="Stark A."/>
            <person name="Stephan W."/>
            <person name="Strausberg R.L."/>
            <person name="Strempel S."/>
            <person name="Sturgill D."/>
            <person name="Sutton G."/>
            <person name="Sutton G.G."/>
            <person name="Tao W."/>
            <person name="Teichmann S."/>
            <person name="Tobari Y.N."/>
            <person name="Tomimura Y."/>
            <person name="Tsolas J.M."/>
            <person name="Valente V.L."/>
            <person name="Venter E."/>
            <person name="Venter J.C."/>
            <person name="Vicario S."/>
            <person name="Vieira F.G."/>
            <person name="Vilella A.J."/>
            <person name="Villasante A."/>
            <person name="Walenz B."/>
            <person name="Wang J."/>
            <person name="Wasserman M."/>
            <person name="Watts T."/>
            <person name="Wilson D."/>
            <person name="Wilson R.K."/>
            <person name="Wing R.A."/>
            <person name="Wolfner M.F."/>
            <person name="Wong A."/>
            <person name="Wong G.K."/>
            <person name="Wu C.I."/>
            <person name="Wu G."/>
            <person name="Yamamoto D."/>
            <person name="Yang H.P."/>
            <person name="Yang S.P."/>
            <person name="Yorke J.A."/>
            <person name="Yoshida K."/>
            <person name="Zdobnov E."/>
            <person name="Zhang P."/>
            <person name="Zhang Y."/>
            <person name="Zimin A.V."/>
            <person name="Baldwin J."/>
            <person name="Abdouelleil A."/>
            <person name="Abdulkadir J."/>
            <person name="Abebe A."/>
            <person name="Abera B."/>
            <person name="Abreu J."/>
            <person name="Acer S.C."/>
            <person name="Aftuck L."/>
            <person name="Alexander A."/>
            <person name="An P."/>
            <person name="Anderson E."/>
            <person name="Anderson S."/>
            <person name="Arachi H."/>
            <person name="Azer M."/>
            <person name="Bachantsang P."/>
            <person name="Barry A."/>
            <person name="Bayul T."/>
            <person name="Berlin A."/>
            <person name="Bessette D."/>
            <person name="Bloom T."/>
            <person name="Blye J."/>
            <person name="Boguslavskiy L."/>
            <person name="Bonnet C."/>
            <person name="Boukhgalter B."/>
            <person name="Bourzgui I."/>
            <person name="Brown A."/>
            <person name="Cahill P."/>
            <person name="Channer S."/>
            <person name="Cheshatsang Y."/>
            <person name="Chuda L."/>
            <person name="Citroen M."/>
            <person name="Collymore A."/>
            <person name="Cooke P."/>
            <person name="Costello M."/>
            <person name="D'Aco K."/>
            <person name="Daza R."/>
            <person name="De Haan G."/>
            <person name="DeGray S."/>
            <person name="DeMaso C."/>
            <person name="Dhargay N."/>
            <person name="Dooley K."/>
            <person name="Dooley E."/>
            <person name="Doricent M."/>
            <person name="Dorje P."/>
            <person name="Dorjee K."/>
            <person name="Dupes A."/>
            <person name="Elong R."/>
            <person name="Falk J."/>
            <person name="Farina A."/>
            <person name="Faro S."/>
            <person name="Ferguson D."/>
            <person name="Fisher S."/>
            <person name="Foley C.D."/>
            <person name="Franke A."/>
            <person name="Friedrich D."/>
            <person name="Gadbois L."/>
            <person name="Gearin G."/>
            <person name="Gearin C.R."/>
            <person name="Giannoukos G."/>
            <person name="Goode T."/>
            <person name="Graham J."/>
            <person name="Grandbois E."/>
            <person name="Grewal S."/>
            <person name="Gyaltsen K."/>
            <person name="Hafez N."/>
            <person name="Hagos B."/>
            <person name="Hall J."/>
            <person name="Henson C."/>
            <person name="Hollinger A."/>
            <person name="Honan T."/>
            <person name="Huard M.D."/>
            <person name="Hughes L."/>
            <person name="Hurhula B."/>
            <person name="Husby M.E."/>
            <person name="Kamat A."/>
            <person name="Kanga B."/>
            <person name="Kashin S."/>
            <person name="Khazanovich D."/>
            <person name="Kisner P."/>
            <person name="Lance K."/>
            <person name="Lara M."/>
            <person name="Lee W."/>
            <person name="Lennon N."/>
            <person name="Letendre F."/>
            <person name="LeVine R."/>
            <person name="Lipovsky A."/>
            <person name="Liu X."/>
            <person name="Liu J."/>
            <person name="Liu S."/>
            <person name="Lokyitsang T."/>
            <person name="Lokyitsang Y."/>
            <person name="Lubonja R."/>
            <person name="Lui A."/>
            <person name="MacDonald P."/>
            <person name="Magnisalis V."/>
            <person name="Maru K."/>
            <person name="Matthews C."/>
            <person name="McCusker W."/>
            <person name="McDonough S."/>
            <person name="Mehta T."/>
            <person name="Meldrim J."/>
            <person name="Meneus L."/>
            <person name="Mihai O."/>
            <person name="Mihalev A."/>
            <person name="Mihova T."/>
            <person name="Mittelman R."/>
            <person name="Mlenga V."/>
            <person name="Montmayeur A."/>
            <person name="Mulrain L."/>
            <person name="Navidi A."/>
            <person name="Naylor J."/>
            <person name="Negash T."/>
            <person name="Nguyen T."/>
            <person name="Nguyen N."/>
            <person name="Nicol R."/>
            <person name="Norbu C."/>
            <person name="Norbu N."/>
            <person name="Novod N."/>
            <person name="O'Neill B."/>
            <person name="Osman S."/>
            <person name="Markiewicz E."/>
            <person name="Oyono O.L."/>
            <person name="Patti C."/>
            <person name="Phunkhang P."/>
            <person name="Pierre F."/>
            <person name="Priest M."/>
            <person name="Raghuraman S."/>
            <person name="Rege F."/>
            <person name="Reyes R."/>
            <person name="Rise C."/>
            <person name="Rogov P."/>
            <person name="Ross K."/>
            <person name="Ryan E."/>
            <person name="Settipalli S."/>
            <person name="Shea T."/>
            <person name="Sherpa N."/>
            <person name="Shi L."/>
            <person name="Shih D."/>
            <person name="Sparrow T."/>
            <person name="Spaulding J."/>
            <person name="Stalker J."/>
            <person name="Stange-Thomann N."/>
            <person name="Stavropoulos S."/>
            <person name="Stone C."/>
            <person name="Strader C."/>
            <person name="Tesfaye S."/>
            <person name="Thomson T."/>
            <person name="Thoulutsang Y."/>
            <person name="Thoulutsang D."/>
            <person name="Topham K."/>
            <person name="Topping I."/>
            <person name="Tsamla T."/>
            <person name="Vassiliev H."/>
            <person name="Vo A."/>
            <person name="Wangchuk T."/>
            <person name="Wangdi T."/>
            <person name="Weiand M."/>
            <person name="Wilkinson J."/>
            <person name="Wilson A."/>
            <person name="Yadav S."/>
            <person name="Young G."/>
            <person name="Yu Q."/>
            <person name="Zembek L."/>
            <person name="Zhong D."/>
            <person name="Zimmer A."/>
            <person name="Zwirko Z."/>
            <person name="Jaffe D.B."/>
            <person name="Alvarez P."/>
            <person name="Brockman W."/>
            <person name="Butler J."/>
            <person name="Chin C."/>
            <person name="Gnerre S."/>
            <person name="Grabherr M."/>
            <person name="Kleber M."/>
            <person name="Mauceli E."/>
            <person name="MacCallum I."/>
        </authorList>
    </citation>
    <scope>NUCLEOTIDE SEQUENCE [LARGE SCALE GENOMIC DNA]</scope>
    <source>
        <strain evidence="9">Tucson 15287-2541.00</strain>
    </source>
</reference>
<dbReference type="NCBIfam" id="TIGR01488">
    <property type="entry name" value="HAD-SF-IB"/>
    <property type="match status" value="1"/>
</dbReference>
<accession>B4JNE7</accession>
<dbReference type="EMBL" id="CH916371">
    <property type="protein sequence ID" value="EDV92240.1"/>
    <property type="molecule type" value="Genomic_DNA"/>
</dbReference>